<reference evidence="1" key="1">
    <citation type="journal article" date="2019" name="Sci. Rep.">
        <title>Draft genome of Tanacetum cinerariifolium, the natural source of mosquito coil.</title>
        <authorList>
            <person name="Yamashiro T."/>
            <person name="Shiraishi A."/>
            <person name="Satake H."/>
            <person name="Nakayama K."/>
        </authorList>
    </citation>
    <scope>NUCLEOTIDE SEQUENCE</scope>
</reference>
<protein>
    <submittedName>
        <fullName evidence="1">Ribosomal protein L7Ae/L30e/S12e/Gadd45</fullName>
    </submittedName>
</protein>
<dbReference type="EMBL" id="BKCJ011307034">
    <property type="protein sequence ID" value="GFD18365.1"/>
    <property type="molecule type" value="Genomic_DNA"/>
</dbReference>
<organism evidence="1">
    <name type="scientific">Tanacetum cinerariifolium</name>
    <name type="common">Dalmatian daisy</name>
    <name type="synonym">Chrysanthemum cinerariifolium</name>
    <dbReference type="NCBI Taxonomy" id="118510"/>
    <lineage>
        <taxon>Eukaryota</taxon>
        <taxon>Viridiplantae</taxon>
        <taxon>Streptophyta</taxon>
        <taxon>Embryophyta</taxon>
        <taxon>Tracheophyta</taxon>
        <taxon>Spermatophyta</taxon>
        <taxon>Magnoliopsida</taxon>
        <taxon>eudicotyledons</taxon>
        <taxon>Gunneridae</taxon>
        <taxon>Pentapetalae</taxon>
        <taxon>asterids</taxon>
        <taxon>campanulids</taxon>
        <taxon>Asterales</taxon>
        <taxon>Asteraceae</taxon>
        <taxon>Asteroideae</taxon>
        <taxon>Anthemideae</taxon>
        <taxon>Anthemidinae</taxon>
        <taxon>Tanacetum</taxon>
    </lineage>
</organism>
<sequence>MKGQNFVLTPNQIPTKELSQDMKRWEELIRENVFGLGGHRDHLLASLAHMLYCIVAKEQYNLAYFFVKHIECARATSTTNLPYGMFLTHLYQYVMKHYPHLDN</sequence>
<evidence type="ECO:0000313" key="1">
    <source>
        <dbReference type="EMBL" id="GFD18365.1"/>
    </source>
</evidence>
<name>A0A699U549_TANCI</name>
<feature type="non-terminal residue" evidence="1">
    <location>
        <position position="103"/>
    </location>
</feature>
<dbReference type="GO" id="GO:0005840">
    <property type="term" value="C:ribosome"/>
    <property type="evidence" value="ECO:0007669"/>
    <property type="project" value="UniProtKB-KW"/>
</dbReference>
<dbReference type="AlphaFoldDB" id="A0A699U549"/>
<proteinExistence type="predicted"/>
<keyword evidence="1" id="KW-0687">Ribonucleoprotein</keyword>
<comment type="caution">
    <text evidence="1">The sequence shown here is derived from an EMBL/GenBank/DDBJ whole genome shotgun (WGS) entry which is preliminary data.</text>
</comment>
<keyword evidence="1" id="KW-0689">Ribosomal protein</keyword>
<accession>A0A699U549</accession>
<gene>
    <name evidence="1" type="ORF">Tci_890334</name>
</gene>